<keyword evidence="2" id="KW-1185">Reference proteome</keyword>
<accession>A0A086Y2D6</accession>
<protein>
    <submittedName>
        <fullName evidence="1">Uncharacterized protein</fullName>
    </submittedName>
</protein>
<gene>
    <name evidence="1" type="ORF">CN97_19010</name>
</gene>
<evidence type="ECO:0000313" key="2">
    <source>
        <dbReference type="Proteomes" id="UP000028826"/>
    </source>
</evidence>
<evidence type="ECO:0000313" key="1">
    <source>
        <dbReference type="EMBL" id="KFI28436.1"/>
    </source>
</evidence>
<sequence>MIKRMSRFTVVLNAEKQARPILAQIATVLAPPPRNARRSARGSAPSDWPLLEAEVSAQTVRHRHRTDGVLMAHFAMGSLPAKRVWIENASARPAPPRWLGNGTAASSQCRGALRTLCPA</sequence>
<comment type="caution">
    <text evidence="1">The sequence shown here is derived from an EMBL/GenBank/DDBJ whole genome shotgun (WGS) entry which is preliminary data.</text>
</comment>
<dbReference type="AlphaFoldDB" id="A0A086Y2D6"/>
<dbReference type="EMBL" id="JGYG01000008">
    <property type="protein sequence ID" value="KFI28436.1"/>
    <property type="molecule type" value="Genomic_DNA"/>
</dbReference>
<reference evidence="1 2" key="1">
    <citation type="submission" date="2014-03" db="EMBL/GenBank/DDBJ databases">
        <title>Genome of Haematobacter massiliensis CCUG 47968.</title>
        <authorList>
            <person name="Wang D."/>
            <person name="Wang G."/>
        </authorList>
    </citation>
    <scope>NUCLEOTIDE SEQUENCE [LARGE SCALE GENOMIC DNA]</scope>
    <source>
        <strain evidence="1 2">CCUG 47968</strain>
    </source>
</reference>
<organism evidence="1 2">
    <name type="scientific">Haematobacter massiliensis</name>
    <dbReference type="NCBI Taxonomy" id="195105"/>
    <lineage>
        <taxon>Bacteria</taxon>
        <taxon>Pseudomonadati</taxon>
        <taxon>Pseudomonadota</taxon>
        <taxon>Alphaproteobacteria</taxon>
        <taxon>Rhodobacterales</taxon>
        <taxon>Paracoccaceae</taxon>
        <taxon>Haematobacter</taxon>
    </lineage>
</organism>
<proteinExistence type="predicted"/>
<dbReference type="Proteomes" id="UP000028826">
    <property type="component" value="Unassembled WGS sequence"/>
</dbReference>
<name>A0A086Y2D6_9RHOB</name>